<accession>W9RQH0</accession>
<keyword evidence="3" id="KW-1185">Reference proteome</keyword>
<name>W9RQH0_9ROSA</name>
<sequence>MSKSSHNQESGGKTSHSGRPQTVTNATLAKSITTLDEFKSGFPSEGLSTVSNKWWGSGFPDGYDGDGAIHAAESADKEKERSENKEKNAGPTTQGTGLLMDVRKRAVEEGRESLKLGVVRGFSAKKLGKREKALLLRMFKSSAPQDWISS</sequence>
<proteinExistence type="predicted"/>
<dbReference type="eggNOG" id="ENOG502RXVJ">
    <property type="taxonomic scope" value="Eukaryota"/>
</dbReference>
<organism evidence="2 3">
    <name type="scientific">Morus notabilis</name>
    <dbReference type="NCBI Taxonomy" id="981085"/>
    <lineage>
        <taxon>Eukaryota</taxon>
        <taxon>Viridiplantae</taxon>
        <taxon>Streptophyta</taxon>
        <taxon>Embryophyta</taxon>
        <taxon>Tracheophyta</taxon>
        <taxon>Spermatophyta</taxon>
        <taxon>Magnoliopsida</taxon>
        <taxon>eudicotyledons</taxon>
        <taxon>Gunneridae</taxon>
        <taxon>Pentapetalae</taxon>
        <taxon>rosids</taxon>
        <taxon>fabids</taxon>
        <taxon>Rosales</taxon>
        <taxon>Moraceae</taxon>
        <taxon>Moreae</taxon>
        <taxon>Morus</taxon>
    </lineage>
</organism>
<protein>
    <submittedName>
        <fullName evidence="2">Uncharacterized protein</fullName>
    </submittedName>
</protein>
<dbReference type="OrthoDB" id="6270329at2759"/>
<evidence type="ECO:0000313" key="3">
    <source>
        <dbReference type="Proteomes" id="UP000030645"/>
    </source>
</evidence>
<dbReference type="EMBL" id="KE345061">
    <property type="protein sequence ID" value="EXB92391.1"/>
    <property type="molecule type" value="Genomic_DNA"/>
</dbReference>
<evidence type="ECO:0000313" key="2">
    <source>
        <dbReference type="EMBL" id="EXB92391.1"/>
    </source>
</evidence>
<dbReference type="Proteomes" id="UP000030645">
    <property type="component" value="Unassembled WGS sequence"/>
</dbReference>
<dbReference type="KEGG" id="mnt:21404234"/>
<reference evidence="3" key="1">
    <citation type="submission" date="2013-01" db="EMBL/GenBank/DDBJ databases">
        <title>Draft Genome Sequence of a Mulberry Tree, Morus notabilis C.K. Schneid.</title>
        <authorList>
            <person name="He N."/>
            <person name="Zhao S."/>
        </authorList>
    </citation>
    <scope>NUCLEOTIDE SEQUENCE</scope>
</reference>
<feature type="region of interest" description="Disordered" evidence="1">
    <location>
        <begin position="1"/>
        <end position="25"/>
    </location>
</feature>
<dbReference type="AlphaFoldDB" id="W9RQH0"/>
<dbReference type="PANTHER" id="PTHR48460">
    <property type="entry name" value="RWP-RK DOMAIN-CONTAINING PROTEIN"/>
    <property type="match status" value="1"/>
</dbReference>
<feature type="compositionally biased region" description="Basic and acidic residues" evidence="1">
    <location>
        <begin position="73"/>
        <end position="88"/>
    </location>
</feature>
<feature type="region of interest" description="Disordered" evidence="1">
    <location>
        <begin position="73"/>
        <end position="98"/>
    </location>
</feature>
<evidence type="ECO:0000256" key="1">
    <source>
        <dbReference type="SAM" id="MobiDB-lite"/>
    </source>
</evidence>
<dbReference type="STRING" id="981085.W9RQH0"/>
<dbReference type="PANTHER" id="PTHR48460:SF1">
    <property type="entry name" value="RWP-RK DOMAIN-CONTAINING PROTEIN"/>
    <property type="match status" value="1"/>
</dbReference>
<gene>
    <name evidence="2" type="ORF">L484_021375</name>
</gene>